<evidence type="ECO:0000256" key="8">
    <source>
        <dbReference type="ARBA" id="ARBA00023288"/>
    </source>
</evidence>
<dbReference type="GO" id="GO:0032482">
    <property type="term" value="P:Rab protein signal transduction"/>
    <property type="evidence" value="ECO:0007669"/>
    <property type="project" value="InterPro"/>
</dbReference>
<reference evidence="13" key="1">
    <citation type="submission" date="2011-07" db="EMBL/GenBank/DDBJ databases">
        <authorList>
            <consortium name="Caenorhabditis brenneri Sequencing and Analysis Consortium"/>
            <person name="Wilson R.K."/>
        </authorList>
    </citation>
    <scope>NUCLEOTIDE SEQUENCE [LARGE SCALE GENOMIC DNA]</scope>
    <source>
        <strain evidence="13">PB2801</strain>
    </source>
</reference>
<dbReference type="GO" id="GO:0005525">
    <property type="term" value="F:GTP binding"/>
    <property type="evidence" value="ECO:0007669"/>
    <property type="project" value="UniProtKB-KW"/>
</dbReference>
<dbReference type="InParanoid" id="G0NT45"/>
<dbReference type="AlphaFoldDB" id="G0NT45"/>
<evidence type="ECO:0000256" key="10">
    <source>
        <dbReference type="ARBA" id="ARBA00037868"/>
    </source>
</evidence>
<keyword evidence="5" id="KW-0653">Protein transport</keyword>
<keyword evidence="9" id="KW-0636">Prenylation</keyword>
<keyword evidence="8" id="KW-0449">Lipoprotein</keyword>
<dbReference type="FunFam" id="3.40.50.300:FF:000550">
    <property type="entry name" value="ras-related protein Rab-21"/>
    <property type="match status" value="1"/>
</dbReference>
<dbReference type="OrthoDB" id="193499at2759"/>
<accession>G0NT45</accession>
<evidence type="ECO:0000256" key="9">
    <source>
        <dbReference type="ARBA" id="ARBA00023289"/>
    </source>
</evidence>
<evidence type="ECO:0000256" key="2">
    <source>
        <dbReference type="ARBA" id="ARBA00014900"/>
    </source>
</evidence>
<dbReference type="FunCoup" id="G0NT45">
    <property type="interactions" value="2984"/>
</dbReference>
<dbReference type="PROSITE" id="PS51419">
    <property type="entry name" value="RAB"/>
    <property type="match status" value="1"/>
</dbReference>
<dbReference type="Proteomes" id="UP000008068">
    <property type="component" value="Unassembled WGS sequence"/>
</dbReference>
<evidence type="ECO:0000256" key="1">
    <source>
        <dbReference type="ARBA" id="ARBA00006270"/>
    </source>
</evidence>
<name>G0NT45_CAEBE</name>
<dbReference type="PRINTS" id="PR00449">
    <property type="entry name" value="RASTRNSFRMNG"/>
</dbReference>
<keyword evidence="6" id="KW-0342">GTP-binding</keyword>
<dbReference type="InterPro" id="IPR005225">
    <property type="entry name" value="Small_GTP-bd"/>
</dbReference>
<dbReference type="eggNOG" id="KOG0088">
    <property type="taxonomic scope" value="Eukaryota"/>
</dbReference>
<keyword evidence="7" id="KW-0472">Membrane</keyword>
<proteinExistence type="inferred from homology"/>
<dbReference type="InterPro" id="IPR027417">
    <property type="entry name" value="P-loop_NTPase"/>
</dbReference>
<dbReference type="InterPro" id="IPR001806">
    <property type="entry name" value="Small_GTPase"/>
</dbReference>
<dbReference type="CDD" id="cd04123">
    <property type="entry name" value="Rab21"/>
    <property type="match status" value="1"/>
</dbReference>
<evidence type="ECO:0000313" key="13">
    <source>
        <dbReference type="Proteomes" id="UP000008068"/>
    </source>
</evidence>
<dbReference type="PROSITE" id="PS51421">
    <property type="entry name" value="RAS"/>
    <property type="match status" value="1"/>
</dbReference>
<gene>
    <name evidence="12" type="ORF">CAEBREN_13223</name>
</gene>
<dbReference type="SUPFAM" id="SSF52540">
    <property type="entry name" value="P-loop containing nucleoside triphosphate hydrolases"/>
    <property type="match status" value="1"/>
</dbReference>
<dbReference type="PROSITE" id="PS51417">
    <property type="entry name" value="ARF"/>
    <property type="match status" value="1"/>
</dbReference>
<dbReference type="Gene3D" id="3.40.50.300">
    <property type="entry name" value="P-loop containing nucleotide triphosphate hydrolases"/>
    <property type="match status" value="1"/>
</dbReference>
<dbReference type="Pfam" id="PF00071">
    <property type="entry name" value="Ras"/>
    <property type="match status" value="1"/>
</dbReference>
<protein>
    <recommendedName>
        <fullName evidence="2">Ras-related protein Rab-21</fullName>
    </recommendedName>
</protein>
<dbReference type="NCBIfam" id="TIGR00231">
    <property type="entry name" value="small_GTP"/>
    <property type="match status" value="1"/>
</dbReference>
<dbReference type="InterPro" id="IPR041833">
    <property type="entry name" value="Rab21"/>
</dbReference>
<keyword evidence="4" id="KW-0547">Nucleotide-binding</keyword>
<dbReference type="SMART" id="SM00173">
    <property type="entry name" value="RAS"/>
    <property type="match status" value="1"/>
</dbReference>
<evidence type="ECO:0000256" key="6">
    <source>
        <dbReference type="ARBA" id="ARBA00023134"/>
    </source>
</evidence>
<evidence type="ECO:0000256" key="3">
    <source>
        <dbReference type="ARBA" id="ARBA00022448"/>
    </source>
</evidence>
<organism evidence="13">
    <name type="scientific">Caenorhabditis brenneri</name>
    <name type="common">Nematode worm</name>
    <dbReference type="NCBI Taxonomy" id="135651"/>
    <lineage>
        <taxon>Eukaryota</taxon>
        <taxon>Metazoa</taxon>
        <taxon>Ecdysozoa</taxon>
        <taxon>Nematoda</taxon>
        <taxon>Chromadorea</taxon>
        <taxon>Rhabditida</taxon>
        <taxon>Rhabditina</taxon>
        <taxon>Rhabditomorpha</taxon>
        <taxon>Rhabditoidea</taxon>
        <taxon>Rhabditidae</taxon>
        <taxon>Peloderinae</taxon>
        <taxon>Caenorhabditis</taxon>
    </lineage>
</organism>
<comment type="subcellular location">
    <subcellularLocation>
        <location evidence="10">Endomembrane system</location>
        <topology evidence="10">Lipid-anchor</topology>
    </subcellularLocation>
</comment>
<evidence type="ECO:0000256" key="4">
    <source>
        <dbReference type="ARBA" id="ARBA00022741"/>
    </source>
</evidence>
<dbReference type="HOGENOM" id="CLU_041217_10_2_1"/>
<keyword evidence="3" id="KW-0813">Transport</keyword>
<dbReference type="EMBL" id="GL379942">
    <property type="protein sequence ID" value="EGT37105.1"/>
    <property type="molecule type" value="Genomic_DNA"/>
</dbReference>
<dbReference type="GO" id="GO:0003924">
    <property type="term" value="F:GTPase activity"/>
    <property type="evidence" value="ECO:0007669"/>
    <property type="project" value="InterPro"/>
</dbReference>
<comment type="similarity">
    <text evidence="1">Belongs to the small GTPase superfamily. Rab family.</text>
</comment>
<evidence type="ECO:0000313" key="12">
    <source>
        <dbReference type="EMBL" id="EGT37105.1"/>
    </source>
</evidence>
<dbReference type="SMART" id="SM00174">
    <property type="entry name" value="RHO"/>
    <property type="match status" value="1"/>
</dbReference>
<keyword evidence="13" id="KW-1185">Reference proteome</keyword>
<dbReference type="SMART" id="SM00176">
    <property type="entry name" value="RAN"/>
    <property type="match status" value="1"/>
</dbReference>
<dbReference type="GO" id="GO:0012505">
    <property type="term" value="C:endomembrane system"/>
    <property type="evidence" value="ECO:0007669"/>
    <property type="project" value="UniProtKB-SubCell"/>
</dbReference>
<evidence type="ECO:0000256" key="5">
    <source>
        <dbReference type="ARBA" id="ARBA00022927"/>
    </source>
</evidence>
<feature type="region of interest" description="Disordered" evidence="11">
    <location>
        <begin position="179"/>
        <end position="210"/>
    </location>
</feature>
<evidence type="ECO:0000256" key="11">
    <source>
        <dbReference type="SAM" id="MobiDB-lite"/>
    </source>
</evidence>
<evidence type="ECO:0000256" key="7">
    <source>
        <dbReference type="ARBA" id="ARBA00023136"/>
    </source>
</evidence>
<dbReference type="SMART" id="SM00175">
    <property type="entry name" value="RAB"/>
    <property type="match status" value="1"/>
</dbReference>
<dbReference type="PANTHER" id="PTHR47978">
    <property type="match status" value="1"/>
</dbReference>
<feature type="compositionally biased region" description="Polar residues" evidence="11">
    <location>
        <begin position="181"/>
        <end position="190"/>
    </location>
</feature>
<dbReference type="PROSITE" id="PS51420">
    <property type="entry name" value="RHO"/>
    <property type="match status" value="1"/>
</dbReference>
<dbReference type="STRING" id="135651.G0NT45"/>
<sequence>MPEVAAEQKDFKFKIVLLGEGCVGKSSLVLRFVENKFSSRHLSTIQASFVSKTIHIDDCKAELHIWDTAGQEKYHALGPIYYRGSNGVLLVFDITDRRSFERVKNWVLEIKTCLGKTAEILIVGNKTDLEDERLISRQDAEVYADSENALYMETSAQDNIGIPEAFEALTAKMIEHARTAPTESPISNRSIRLIDDDDEARGSRSKGCCR</sequence>
<dbReference type="OMA" id="NDEQHRN"/>
<dbReference type="GO" id="GO:0015031">
    <property type="term" value="P:protein transport"/>
    <property type="evidence" value="ECO:0007669"/>
    <property type="project" value="UniProtKB-KW"/>
</dbReference>